<evidence type="ECO:0000313" key="1">
    <source>
        <dbReference type="EMBL" id="SHG08938.1"/>
    </source>
</evidence>
<reference evidence="2" key="1">
    <citation type="submission" date="2016-11" db="EMBL/GenBank/DDBJ databases">
        <authorList>
            <person name="Varghese N."/>
            <person name="Submissions S."/>
        </authorList>
    </citation>
    <scope>NUCLEOTIDE SEQUENCE [LARGE SCALE GENOMIC DNA]</scope>
    <source>
        <strain evidence="2">YR203</strain>
    </source>
</reference>
<protein>
    <submittedName>
        <fullName evidence="1">Uncharacterized protein</fullName>
    </submittedName>
</protein>
<evidence type="ECO:0000313" key="2">
    <source>
        <dbReference type="Proteomes" id="UP000184108"/>
    </source>
</evidence>
<dbReference type="Proteomes" id="UP000184108">
    <property type="component" value="Unassembled WGS sequence"/>
</dbReference>
<accession>A0A1M5GZ48</accession>
<proteinExistence type="predicted"/>
<organism evidence="1 2">
    <name type="scientific">Chryseobacterium vrystaatense</name>
    <dbReference type="NCBI Taxonomy" id="307480"/>
    <lineage>
        <taxon>Bacteria</taxon>
        <taxon>Pseudomonadati</taxon>
        <taxon>Bacteroidota</taxon>
        <taxon>Flavobacteriia</taxon>
        <taxon>Flavobacteriales</taxon>
        <taxon>Weeksellaceae</taxon>
        <taxon>Chryseobacterium group</taxon>
        <taxon>Chryseobacterium</taxon>
    </lineage>
</organism>
<dbReference type="AlphaFoldDB" id="A0A1M5GZ48"/>
<gene>
    <name evidence="1" type="ORF">SAMN02787073_3516</name>
</gene>
<dbReference type="EMBL" id="FQVE01000004">
    <property type="protein sequence ID" value="SHG08938.1"/>
    <property type="molecule type" value="Genomic_DNA"/>
</dbReference>
<dbReference type="RefSeq" id="WP_073174683.1">
    <property type="nucleotide sequence ID" value="NZ_FQVE01000004.1"/>
</dbReference>
<sequence length="76" mass="8822">MTFNEAIQYKNEAVKNADQSVLENYYIIVVPANTEESTKYIEEYSKQPGKFKDESCKKYCSNGEYLVVSFKKKCES</sequence>
<name>A0A1M5GZ48_9FLAO</name>